<dbReference type="GO" id="GO:0016020">
    <property type="term" value="C:membrane"/>
    <property type="evidence" value="ECO:0007669"/>
    <property type="project" value="InterPro"/>
</dbReference>
<feature type="transmembrane region" description="Helical" evidence="3">
    <location>
        <begin position="132"/>
        <end position="153"/>
    </location>
</feature>
<name>A0A562QHQ0_9BACI</name>
<gene>
    <name evidence="5" type="ORF">IQ10_02136</name>
</gene>
<dbReference type="OrthoDB" id="2493490at2"/>
<accession>A0A562QHQ0</accession>
<keyword evidence="3" id="KW-1133">Transmembrane helix</keyword>
<evidence type="ECO:0000256" key="2">
    <source>
        <dbReference type="PROSITE-ProRule" id="PRU00284"/>
    </source>
</evidence>
<dbReference type="PROSITE" id="PS50111">
    <property type="entry name" value="CHEMOTAXIS_TRANSDUC_2"/>
    <property type="match status" value="1"/>
</dbReference>
<keyword evidence="6" id="KW-1185">Reference proteome</keyword>
<dbReference type="Pfam" id="PF00015">
    <property type="entry name" value="MCPsignal"/>
    <property type="match status" value="1"/>
</dbReference>
<keyword evidence="1 2" id="KW-0807">Transducer</keyword>
<dbReference type="SUPFAM" id="SSF58104">
    <property type="entry name" value="Methyl-accepting chemotaxis protein (MCP) signaling domain"/>
    <property type="match status" value="1"/>
</dbReference>
<evidence type="ECO:0000256" key="3">
    <source>
        <dbReference type="SAM" id="Phobius"/>
    </source>
</evidence>
<feature type="domain" description="Methyl-accepting transducer" evidence="4">
    <location>
        <begin position="252"/>
        <end position="488"/>
    </location>
</feature>
<proteinExistence type="predicted"/>
<dbReference type="InterPro" id="IPR004089">
    <property type="entry name" value="MCPsignal_dom"/>
</dbReference>
<comment type="caution">
    <text evidence="5">The sequence shown here is derived from an EMBL/GenBank/DDBJ whole genome shotgun (WGS) entry which is preliminary data.</text>
</comment>
<dbReference type="PANTHER" id="PTHR32089">
    <property type="entry name" value="METHYL-ACCEPTING CHEMOTAXIS PROTEIN MCPB"/>
    <property type="match status" value="1"/>
</dbReference>
<feature type="transmembrane region" description="Helical" evidence="3">
    <location>
        <begin position="159"/>
        <end position="180"/>
    </location>
</feature>
<dbReference type="Proteomes" id="UP000315711">
    <property type="component" value="Unassembled WGS sequence"/>
</dbReference>
<reference evidence="5 6" key="1">
    <citation type="journal article" date="2015" name="Stand. Genomic Sci.">
        <title>Genomic Encyclopedia of Bacterial and Archaeal Type Strains, Phase III: the genomes of soil and plant-associated and newly described type strains.</title>
        <authorList>
            <person name="Whitman W.B."/>
            <person name="Woyke T."/>
            <person name="Klenk H.P."/>
            <person name="Zhou Y."/>
            <person name="Lilburn T.G."/>
            <person name="Beck B.J."/>
            <person name="De Vos P."/>
            <person name="Vandamme P."/>
            <person name="Eisen J.A."/>
            <person name="Garrity G."/>
            <person name="Hugenholtz P."/>
            <person name="Kyrpides N.C."/>
        </authorList>
    </citation>
    <scope>NUCLEOTIDE SEQUENCE [LARGE SCALE GENOMIC DNA]</scope>
    <source>
        <strain evidence="5 6">CGMCC 1.10116</strain>
    </source>
</reference>
<evidence type="ECO:0000313" key="5">
    <source>
        <dbReference type="EMBL" id="TWI56245.1"/>
    </source>
</evidence>
<dbReference type="EMBL" id="VLKZ01000005">
    <property type="protein sequence ID" value="TWI56245.1"/>
    <property type="molecule type" value="Genomic_DNA"/>
</dbReference>
<keyword evidence="3" id="KW-0812">Transmembrane</keyword>
<dbReference type="SMART" id="SM00283">
    <property type="entry name" value="MA"/>
    <property type="match status" value="1"/>
</dbReference>
<protein>
    <submittedName>
        <fullName evidence="5">Methyl-accepting chemotaxis protein</fullName>
    </submittedName>
</protein>
<evidence type="ECO:0000259" key="4">
    <source>
        <dbReference type="PROSITE" id="PS50111"/>
    </source>
</evidence>
<organism evidence="5 6">
    <name type="scientific">Halalkalibacter nanhaiisediminis</name>
    <dbReference type="NCBI Taxonomy" id="688079"/>
    <lineage>
        <taxon>Bacteria</taxon>
        <taxon>Bacillati</taxon>
        <taxon>Bacillota</taxon>
        <taxon>Bacilli</taxon>
        <taxon>Bacillales</taxon>
        <taxon>Bacillaceae</taxon>
        <taxon>Halalkalibacter</taxon>
    </lineage>
</organism>
<sequence>MSGKQSRAGQRAKRKVEKTAELLKPYLQSEDSIQLNQEKLRNLLDEQLQEDEYFLIVDETGFSHIHTNRLREGLLFDDQVGLNSAKTDDVLLQVYPRNTGEVVLDASIPIIQLKNGKRFNLRLGKIEHRPFLGPRLAILAFLPIIVMFIFLSFSTNTISTFSIGIVISLIFASGLTIIVYRSLINEIRAWYQLTRKVSSGDLTSEVTNKQRTEFHQIGFELNKVILGMQTLLTELRTSANSVHQVSETQADEAARLSSSFERLMAMMQDFQGGSESQLSSLQSANAMVESMMENVRQMEMGLNETLEMADKAAASAEQGTLAIESSEKKIIDLQTVIESSSDSMFRLTKETDSVMNKVSSITMIAEQTNLLALNASIEAARAGEAGRGFAVVASEVRKLAEKTNTFATGILTELEKTRSDIHEIAIQVKSNHEGIDEGVKVIQQAGEAIRQLAKTAGVTKQAVEHNRSFSQKALAEGEQLEVIISDVNQIAQQFTDQVIATVDTMDKQIEGVHELANDSQRLSQEAKSLQRVANRFRID</sequence>
<dbReference type="Gene3D" id="1.10.287.950">
    <property type="entry name" value="Methyl-accepting chemotaxis protein"/>
    <property type="match status" value="1"/>
</dbReference>
<keyword evidence="3" id="KW-0472">Membrane</keyword>
<evidence type="ECO:0000313" key="6">
    <source>
        <dbReference type="Proteomes" id="UP000315711"/>
    </source>
</evidence>
<dbReference type="GO" id="GO:0007165">
    <property type="term" value="P:signal transduction"/>
    <property type="evidence" value="ECO:0007669"/>
    <property type="project" value="UniProtKB-KW"/>
</dbReference>
<evidence type="ECO:0000256" key="1">
    <source>
        <dbReference type="ARBA" id="ARBA00023224"/>
    </source>
</evidence>
<dbReference type="RefSeq" id="WP_144450447.1">
    <property type="nucleotide sequence ID" value="NZ_VLKZ01000005.1"/>
</dbReference>
<dbReference type="PANTHER" id="PTHR32089:SF112">
    <property type="entry name" value="LYSOZYME-LIKE PROTEIN-RELATED"/>
    <property type="match status" value="1"/>
</dbReference>
<dbReference type="AlphaFoldDB" id="A0A562QHQ0"/>